<evidence type="ECO:0000256" key="5">
    <source>
        <dbReference type="ARBA" id="ARBA00023136"/>
    </source>
</evidence>
<dbReference type="Proteomes" id="UP000595636">
    <property type="component" value="Chromosome"/>
</dbReference>
<accession>A0A7T7RGD3</accession>
<keyword evidence="3 7" id="KW-0812">Transmembrane</keyword>
<feature type="transmembrane region" description="Helical" evidence="7">
    <location>
        <begin position="264"/>
        <end position="285"/>
    </location>
</feature>
<feature type="transmembrane region" description="Helical" evidence="7">
    <location>
        <begin position="157"/>
        <end position="180"/>
    </location>
</feature>
<feature type="transmembrane region" description="Helical" evidence="7">
    <location>
        <begin position="99"/>
        <end position="118"/>
    </location>
</feature>
<dbReference type="PANTHER" id="PTHR23511:SF34">
    <property type="entry name" value="SYNAPTIC VESICLE GLYCOPROTEIN 2"/>
    <property type="match status" value="1"/>
</dbReference>
<dbReference type="GO" id="GO:0005886">
    <property type="term" value="C:plasma membrane"/>
    <property type="evidence" value="ECO:0007669"/>
    <property type="project" value="UniProtKB-SubCell"/>
</dbReference>
<dbReference type="Pfam" id="PF00083">
    <property type="entry name" value="Sugar_tr"/>
    <property type="match status" value="1"/>
</dbReference>
<feature type="transmembrane region" description="Helical" evidence="7">
    <location>
        <begin position="416"/>
        <end position="436"/>
    </location>
</feature>
<keyword evidence="4 7" id="KW-1133">Transmembrane helix</keyword>
<dbReference type="InterPro" id="IPR005829">
    <property type="entry name" value="Sugar_transporter_CS"/>
</dbReference>
<evidence type="ECO:0000256" key="7">
    <source>
        <dbReference type="SAM" id="Phobius"/>
    </source>
</evidence>
<dbReference type="PROSITE" id="PS00217">
    <property type="entry name" value="SUGAR_TRANSPORT_2"/>
    <property type="match status" value="1"/>
</dbReference>
<name>A0A7T7RGD3_9ACTN</name>
<feature type="compositionally biased region" description="Low complexity" evidence="6">
    <location>
        <begin position="1"/>
        <end position="15"/>
    </location>
</feature>
<feature type="transmembrane region" description="Helical" evidence="7">
    <location>
        <begin position="64"/>
        <end position="87"/>
    </location>
</feature>
<gene>
    <name evidence="9" type="ORF">JEQ17_43615</name>
</gene>
<feature type="transmembrane region" description="Helical" evidence="7">
    <location>
        <begin position="186"/>
        <end position="207"/>
    </location>
</feature>
<feature type="transmembrane region" description="Helical" evidence="7">
    <location>
        <begin position="124"/>
        <end position="145"/>
    </location>
</feature>
<feature type="transmembrane region" description="Helical" evidence="7">
    <location>
        <begin position="297"/>
        <end position="320"/>
    </location>
</feature>
<dbReference type="PANTHER" id="PTHR23511">
    <property type="entry name" value="SYNAPTIC VESICLE GLYCOPROTEIN 2"/>
    <property type="match status" value="1"/>
</dbReference>
<feature type="transmembrane region" description="Helical" evidence="7">
    <location>
        <begin position="327"/>
        <end position="345"/>
    </location>
</feature>
<evidence type="ECO:0000256" key="2">
    <source>
        <dbReference type="ARBA" id="ARBA00022448"/>
    </source>
</evidence>
<comment type="subcellular location">
    <subcellularLocation>
        <location evidence="1">Cell membrane</location>
        <topology evidence="1">Multi-pass membrane protein</topology>
    </subcellularLocation>
</comment>
<dbReference type="PROSITE" id="PS50850">
    <property type="entry name" value="MFS"/>
    <property type="match status" value="1"/>
</dbReference>
<keyword evidence="10" id="KW-1185">Reference proteome</keyword>
<dbReference type="InterPro" id="IPR036259">
    <property type="entry name" value="MFS_trans_sf"/>
</dbReference>
<dbReference type="SUPFAM" id="SSF103473">
    <property type="entry name" value="MFS general substrate transporter"/>
    <property type="match status" value="1"/>
</dbReference>
<dbReference type="AlphaFoldDB" id="A0A7T7RGD3"/>
<evidence type="ECO:0000256" key="1">
    <source>
        <dbReference type="ARBA" id="ARBA00004651"/>
    </source>
</evidence>
<dbReference type="InterPro" id="IPR005828">
    <property type="entry name" value="MFS_sugar_transport-like"/>
</dbReference>
<feature type="transmembrane region" description="Helical" evidence="7">
    <location>
        <begin position="385"/>
        <end position="404"/>
    </location>
</feature>
<keyword evidence="2" id="KW-0813">Transport</keyword>
<protein>
    <submittedName>
        <fullName evidence="9">MFS transporter</fullName>
    </submittedName>
</protein>
<evidence type="ECO:0000259" key="8">
    <source>
        <dbReference type="PROSITE" id="PS50850"/>
    </source>
</evidence>
<evidence type="ECO:0000313" key="9">
    <source>
        <dbReference type="EMBL" id="QQM45630.1"/>
    </source>
</evidence>
<evidence type="ECO:0000256" key="4">
    <source>
        <dbReference type="ARBA" id="ARBA00022989"/>
    </source>
</evidence>
<sequence>MATTPATQHHQTAAPKASDTATGRERRRLHLKLKLATQIGQGIDGYIIGGIGMAMAALTTDLHLSTLMQGLVGASPLIGIFVGGPLFGRLADRFGRRPVFLVDMLIFLIGSVLQFFVADGLQLFLIRLLMGVAIGGEYAIGAPLLSEYAPRQGRGRLLASLEISWYVGYALATVVGAVFAEVDGGWRWSLASSAVIAVVCVSLRGGIPESARWLLSKGRREEAEALIEKYGIEVDVAAELAERDAGHQDGFRALFSRRHLRSTVFASVFWAALVLPYFAIGTFWTQVFEALNMGDNAVAALLVYSFTAVAGVTVGCLVVDRIGRRRLLIPPFWITAGCLALVAVWPSSTPVIVGGFLFFIFLNAASSALTAIYPLEVFPTSLRTTGVGFATAMSRVGAAIGTFLLPMGLDRFGAEFVLLVGAGVLAMGGLVSQFLAPETTDMDLAMAARKAGKGSA</sequence>
<dbReference type="GO" id="GO:0022857">
    <property type="term" value="F:transmembrane transporter activity"/>
    <property type="evidence" value="ECO:0007669"/>
    <property type="project" value="InterPro"/>
</dbReference>
<dbReference type="InterPro" id="IPR020846">
    <property type="entry name" value="MFS_dom"/>
</dbReference>
<dbReference type="KEGG" id="slf:JEQ17_43615"/>
<evidence type="ECO:0000256" key="6">
    <source>
        <dbReference type="SAM" id="MobiDB-lite"/>
    </source>
</evidence>
<feature type="domain" description="Major facilitator superfamily (MFS) profile" evidence="8">
    <location>
        <begin position="33"/>
        <end position="440"/>
    </location>
</feature>
<dbReference type="RefSeq" id="WP_200400436.1">
    <property type="nucleotide sequence ID" value="NZ_CP066831.1"/>
</dbReference>
<feature type="region of interest" description="Disordered" evidence="6">
    <location>
        <begin position="1"/>
        <end position="23"/>
    </location>
</feature>
<dbReference type="EMBL" id="CP066831">
    <property type="protein sequence ID" value="QQM45630.1"/>
    <property type="molecule type" value="Genomic_DNA"/>
</dbReference>
<feature type="transmembrane region" description="Helical" evidence="7">
    <location>
        <begin position="351"/>
        <end position="373"/>
    </location>
</feature>
<reference evidence="9 10" key="1">
    <citation type="submission" date="2020-12" db="EMBL/GenBank/DDBJ databases">
        <title>A novel species.</title>
        <authorList>
            <person name="Li K."/>
        </authorList>
    </citation>
    <scope>NUCLEOTIDE SEQUENCE [LARGE SCALE GENOMIC DNA]</scope>
    <source>
        <strain evidence="9 10">ZYC-3</strain>
    </source>
</reference>
<organism evidence="9 10">
    <name type="scientific">Streptomyces liliifuscus</name>
    <dbReference type="NCBI Taxonomy" id="2797636"/>
    <lineage>
        <taxon>Bacteria</taxon>
        <taxon>Bacillati</taxon>
        <taxon>Actinomycetota</taxon>
        <taxon>Actinomycetes</taxon>
        <taxon>Kitasatosporales</taxon>
        <taxon>Streptomycetaceae</taxon>
        <taxon>Streptomyces</taxon>
    </lineage>
</organism>
<dbReference type="CDD" id="cd17316">
    <property type="entry name" value="MFS_SV2_like"/>
    <property type="match status" value="1"/>
</dbReference>
<dbReference type="Gene3D" id="1.20.1250.20">
    <property type="entry name" value="MFS general substrate transporter like domains"/>
    <property type="match status" value="1"/>
</dbReference>
<keyword evidence="5 7" id="KW-0472">Membrane</keyword>
<evidence type="ECO:0000313" key="10">
    <source>
        <dbReference type="Proteomes" id="UP000595636"/>
    </source>
</evidence>
<feature type="transmembrane region" description="Helical" evidence="7">
    <location>
        <begin position="35"/>
        <end position="58"/>
    </location>
</feature>
<evidence type="ECO:0000256" key="3">
    <source>
        <dbReference type="ARBA" id="ARBA00022692"/>
    </source>
</evidence>
<proteinExistence type="predicted"/>